<evidence type="ECO:0000313" key="1">
    <source>
        <dbReference type="EMBL" id="RNA08596.1"/>
    </source>
</evidence>
<protein>
    <recommendedName>
        <fullName evidence="3">RNA-directed DNA polymerase from mobile element jockey-like</fullName>
    </recommendedName>
</protein>
<evidence type="ECO:0008006" key="3">
    <source>
        <dbReference type="Google" id="ProtNLM"/>
    </source>
</evidence>
<keyword evidence="2" id="KW-1185">Reference proteome</keyword>
<dbReference type="OrthoDB" id="426210at2759"/>
<proteinExistence type="predicted"/>
<dbReference type="AlphaFoldDB" id="A0A3M7QB02"/>
<evidence type="ECO:0000313" key="2">
    <source>
        <dbReference type="Proteomes" id="UP000276133"/>
    </source>
</evidence>
<gene>
    <name evidence="1" type="ORF">BpHYR1_044685</name>
</gene>
<comment type="caution">
    <text evidence="1">The sequence shown here is derived from an EMBL/GenBank/DDBJ whole genome shotgun (WGS) entry which is preliminary data.</text>
</comment>
<reference evidence="1 2" key="1">
    <citation type="journal article" date="2018" name="Sci. Rep.">
        <title>Genomic signatures of local adaptation to the degree of environmental predictability in rotifers.</title>
        <authorList>
            <person name="Franch-Gras L."/>
            <person name="Hahn C."/>
            <person name="Garcia-Roger E.M."/>
            <person name="Carmona M.J."/>
            <person name="Serra M."/>
            <person name="Gomez A."/>
        </authorList>
    </citation>
    <scope>NUCLEOTIDE SEQUENCE [LARGE SCALE GENOMIC DNA]</scope>
    <source>
        <strain evidence="1">HYR1</strain>
    </source>
</reference>
<organism evidence="1 2">
    <name type="scientific">Brachionus plicatilis</name>
    <name type="common">Marine rotifer</name>
    <name type="synonym">Brachionus muelleri</name>
    <dbReference type="NCBI Taxonomy" id="10195"/>
    <lineage>
        <taxon>Eukaryota</taxon>
        <taxon>Metazoa</taxon>
        <taxon>Spiralia</taxon>
        <taxon>Gnathifera</taxon>
        <taxon>Rotifera</taxon>
        <taxon>Eurotatoria</taxon>
        <taxon>Monogononta</taxon>
        <taxon>Pseudotrocha</taxon>
        <taxon>Ploima</taxon>
        <taxon>Brachionidae</taxon>
        <taxon>Brachionus</taxon>
    </lineage>
</organism>
<name>A0A3M7QB02_BRAPC</name>
<accession>A0A3M7QB02</accession>
<sequence length="141" mass="16083">MNDLNARLENVFLNIVKRNALAIEKVSYETPKPSNEAVQSVNVLLNKNKVVNTSGILCELCSQLGKEKYCLNEWGLKIHTGPAGSIRCGPRRLRQQRTNCRKRENFFTNKVVKGWNKLSKQICESRTVNGFKNKFDKAQTI</sequence>
<dbReference type="Proteomes" id="UP000276133">
    <property type="component" value="Unassembled WGS sequence"/>
</dbReference>
<dbReference type="EMBL" id="REGN01006692">
    <property type="protein sequence ID" value="RNA08596.1"/>
    <property type="molecule type" value="Genomic_DNA"/>
</dbReference>